<evidence type="ECO:0000313" key="2">
    <source>
        <dbReference type="Proteomes" id="UP001642485"/>
    </source>
</evidence>
<dbReference type="InterPro" id="IPR027417">
    <property type="entry name" value="P-loop_NTPase"/>
</dbReference>
<dbReference type="EMBL" id="OZ018776">
    <property type="protein sequence ID" value="CAK9120946.1"/>
    <property type="molecule type" value="Genomic_DNA"/>
</dbReference>
<gene>
    <name evidence="1" type="ORF">OB144RH_04070</name>
</gene>
<organism evidence="1 2">
    <name type="scientific">Rickettsia helvetica</name>
    <dbReference type="NCBI Taxonomy" id="35789"/>
    <lineage>
        <taxon>Bacteria</taxon>
        <taxon>Pseudomonadati</taxon>
        <taxon>Pseudomonadota</taxon>
        <taxon>Alphaproteobacteria</taxon>
        <taxon>Rickettsiales</taxon>
        <taxon>Rickettsiaceae</taxon>
        <taxon>Rickettsieae</taxon>
        <taxon>Rickettsia</taxon>
        <taxon>spotted fever group</taxon>
    </lineage>
</organism>
<sequence>MHIKIEKTQLEKETKITVKALNLDERQEELARMISGKTITKASLKAAKELLHCHPVDKPRDDNREKL</sequence>
<proteinExistence type="predicted"/>
<name>A0ABM9NBM8_RICHE</name>
<protein>
    <submittedName>
        <fullName evidence="1">Uncharacterized protein</fullName>
    </submittedName>
</protein>
<dbReference type="Gene3D" id="3.40.50.300">
    <property type="entry name" value="P-loop containing nucleotide triphosphate hydrolases"/>
    <property type="match status" value="1"/>
</dbReference>
<keyword evidence="2" id="KW-1185">Reference proteome</keyword>
<accession>A0ABM9NBM8</accession>
<dbReference type="Proteomes" id="UP001642485">
    <property type="component" value="Chromosome"/>
</dbReference>
<evidence type="ECO:0000313" key="1">
    <source>
        <dbReference type="EMBL" id="CAK9120946.1"/>
    </source>
</evidence>
<reference evidence="1 2" key="1">
    <citation type="submission" date="2024-02" db="EMBL/GenBank/DDBJ databases">
        <authorList>
            <person name="Nijsse B."/>
            <person name="Sprong H."/>
        </authorList>
    </citation>
    <scope>NUCLEOTIDE SEQUENCE [LARGE SCALE GENOMIC DNA]</scope>
    <source>
        <strain evidence="1">OB144</strain>
    </source>
</reference>